<feature type="transmembrane region" description="Helical" evidence="1">
    <location>
        <begin position="185"/>
        <end position="205"/>
    </location>
</feature>
<dbReference type="InterPro" id="IPR005625">
    <property type="entry name" value="PepSY-ass_TM"/>
</dbReference>
<gene>
    <name evidence="2" type="ORF">J0A66_01460</name>
</gene>
<dbReference type="EMBL" id="JAFKCV010000001">
    <property type="protein sequence ID" value="MBN7823880.1"/>
    <property type="molecule type" value="Genomic_DNA"/>
</dbReference>
<feature type="transmembrane region" description="Helical" evidence="1">
    <location>
        <begin position="323"/>
        <end position="344"/>
    </location>
</feature>
<organism evidence="2 3">
    <name type="scientific">Bowmanella dokdonensis</name>
    <dbReference type="NCBI Taxonomy" id="751969"/>
    <lineage>
        <taxon>Bacteria</taxon>
        <taxon>Pseudomonadati</taxon>
        <taxon>Pseudomonadota</taxon>
        <taxon>Gammaproteobacteria</taxon>
        <taxon>Alteromonadales</taxon>
        <taxon>Alteromonadaceae</taxon>
        <taxon>Bowmanella</taxon>
    </lineage>
</organism>
<feature type="transmembrane region" description="Helical" evidence="1">
    <location>
        <begin position="365"/>
        <end position="385"/>
    </location>
</feature>
<dbReference type="RefSeq" id="WP_206571984.1">
    <property type="nucleotide sequence ID" value="NZ_JAFKCV010000001.1"/>
</dbReference>
<keyword evidence="3" id="KW-1185">Reference proteome</keyword>
<sequence>MDRANWYKVHSWVGLKLAILLCFILVTGTLAVLSHELDWLSNSAMRVDTGSSGPMDWPRVYEMADRHFSGARLTSLSAPPDPWFAAEAVYLDEHGERFRGFFHPVSGEFQGTGRWHNWQRFFRMSHRHLMLPLPLGITLVCLVGLLLTGSLLSGTVIYRHWWRGFFRRPRTTNARVFWGDLHRLAGLWSFWLILIICLTGIWYLIEQWGGRASYPANARPAHQQVFNPVPGQLTRMLSQVAAERPELTLSTIFFPTANRNAVVMEGQARELLVRDRANNMVFDPLDGQLLSSRYGKDLSWHVRISEAADPLHFGTWGGFASKLLYFTFGVVMSALAVIGTYLYGLRASRRTRPGKMGNIWRGMHWGGWLSVLFVVLCLYNTAILFS</sequence>
<proteinExistence type="predicted"/>
<dbReference type="AlphaFoldDB" id="A0A939DJV2"/>
<dbReference type="PANTHER" id="PTHR34219:SF8">
    <property type="entry name" value="PEPSY DOMAIN-CONTAINING PROTEIN"/>
    <property type="match status" value="1"/>
</dbReference>
<name>A0A939DJV2_9ALTE</name>
<keyword evidence="1" id="KW-0812">Transmembrane</keyword>
<feature type="transmembrane region" description="Helical" evidence="1">
    <location>
        <begin position="12"/>
        <end position="33"/>
    </location>
</feature>
<evidence type="ECO:0000256" key="1">
    <source>
        <dbReference type="SAM" id="Phobius"/>
    </source>
</evidence>
<reference evidence="2" key="1">
    <citation type="submission" date="2021-03" db="EMBL/GenBank/DDBJ databases">
        <title>novel species isolated from a fishpond in China.</title>
        <authorList>
            <person name="Lu H."/>
            <person name="Cai Z."/>
        </authorList>
    </citation>
    <scope>NUCLEOTIDE SEQUENCE</scope>
    <source>
        <strain evidence="2">JCM 30855</strain>
    </source>
</reference>
<evidence type="ECO:0000313" key="2">
    <source>
        <dbReference type="EMBL" id="MBN7823880.1"/>
    </source>
</evidence>
<dbReference type="Pfam" id="PF03929">
    <property type="entry name" value="PepSY_TM"/>
    <property type="match status" value="1"/>
</dbReference>
<evidence type="ECO:0000313" key="3">
    <source>
        <dbReference type="Proteomes" id="UP000664654"/>
    </source>
</evidence>
<dbReference type="Proteomes" id="UP000664654">
    <property type="component" value="Unassembled WGS sequence"/>
</dbReference>
<accession>A0A939DJV2</accession>
<dbReference type="PANTHER" id="PTHR34219">
    <property type="entry name" value="IRON-REGULATED INNER MEMBRANE PROTEIN-RELATED"/>
    <property type="match status" value="1"/>
</dbReference>
<feature type="transmembrane region" description="Helical" evidence="1">
    <location>
        <begin position="133"/>
        <end position="158"/>
    </location>
</feature>
<keyword evidence="1" id="KW-1133">Transmembrane helix</keyword>
<comment type="caution">
    <text evidence="2">The sequence shown here is derived from an EMBL/GenBank/DDBJ whole genome shotgun (WGS) entry which is preliminary data.</text>
</comment>
<protein>
    <submittedName>
        <fullName evidence="2">PepSY domain-containing protein</fullName>
    </submittedName>
</protein>
<keyword evidence="1" id="KW-0472">Membrane</keyword>